<reference evidence="1 2" key="1">
    <citation type="submission" date="2019-02" db="EMBL/GenBank/DDBJ databases">
        <title>Deep-cultivation of Planctomycetes and their phenomic and genomic characterization uncovers novel biology.</title>
        <authorList>
            <person name="Wiegand S."/>
            <person name="Jogler M."/>
            <person name="Boedeker C."/>
            <person name="Pinto D."/>
            <person name="Vollmers J."/>
            <person name="Rivas-Marin E."/>
            <person name="Kohn T."/>
            <person name="Peeters S.H."/>
            <person name="Heuer A."/>
            <person name="Rast P."/>
            <person name="Oberbeckmann S."/>
            <person name="Bunk B."/>
            <person name="Jeske O."/>
            <person name="Meyerdierks A."/>
            <person name="Storesund J.E."/>
            <person name="Kallscheuer N."/>
            <person name="Luecker S."/>
            <person name="Lage O.M."/>
            <person name="Pohl T."/>
            <person name="Merkel B.J."/>
            <person name="Hornburger P."/>
            <person name="Mueller R.-W."/>
            <person name="Bruemmer F."/>
            <person name="Labrenz M."/>
            <person name="Spormann A.M."/>
            <person name="Op Den Camp H."/>
            <person name="Overmann J."/>
            <person name="Amann R."/>
            <person name="Jetten M.S.M."/>
            <person name="Mascher T."/>
            <person name="Medema M.H."/>
            <person name="Devos D.P."/>
            <person name="Kaster A.-K."/>
            <person name="Ovreas L."/>
            <person name="Rohde M."/>
            <person name="Galperin M.Y."/>
            <person name="Jogler C."/>
        </authorList>
    </citation>
    <scope>NUCLEOTIDE SEQUENCE [LARGE SCALE GENOMIC DNA]</scope>
    <source>
        <strain evidence="1 2">Pla111</strain>
    </source>
</reference>
<gene>
    <name evidence="1" type="ORF">Pla111_21920</name>
</gene>
<accession>A0A5C5W0E5</accession>
<dbReference type="Proteomes" id="UP000318995">
    <property type="component" value="Unassembled WGS sequence"/>
</dbReference>
<organism evidence="1 2">
    <name type="scientific">Botrimarina hoheduenensis</name>
    <dbReference type="NCBI Taxonomy" id="2528000"/>
    <lineage>
        <taxon>Bacteria</taxon>
        <taxon>Pseudomonadati</taxon>
        <taxon>Planctomycetota</taxon>
        <taxon>Planctomycetia</taxon>
        <taxon>Pirellulales</taxon>
        <taxon>Lacipirellulaceae</taxon>
        <taxon>Botrimarina</taxon>
    </lineage>
</organism>
<name>A0A5C5W0E5_9BACT</name>
<proteinExistence type="predicted"/>
<dbReference type="EMBL" id="SJPH01000004">
    <property type="protein sequence ID" value="TWT43242.1"/>
    <property type="molecule type" value="Genomic_DNA"/>
</dbReference>
<comment type="caution">
    <text evidence="1">The sequence shown here is derived from an EMBL/GenBank/DDBJ whole genome shotgun (WGS) entry which is preliminary data.</text>
</comment>
<protein>
    <submittedName>
        <fullName evidence="1">Uncharacterized protein</fullName>
    </submittedName>
</protein>
<dbReference type="AlphaFoldDB" id="A0A5C5W0E5"/>
<keyword evidence="2" id="KW-1185">Reference proteome</keyword>
<evidence type="ECO:0000313" key="1">
    <source>
        <dbReference type="EMBL" id="TWT43242.1"/>
    </source>
</evidence>
<dbReference type="OrthoDB" id="289790at2"/>
<evidence type="ECO:0000313" key="2">
    <source>
        <dbReference type="Proteomes" id="UP000318995"/>
    </source>
</evidence>
<dbReference type="RefSeq" id="WP_146574212.1">
    <property type="nucleotide sequence ID" value="NZ_SJPH01000004.1"/>
</dbReference>
<sequence>MSSDAVNDSIYVVEAVPHLQPIRLPAEAFQRLHRVNSQRLDAFVAAHLERFPQQAGGWVRKR</sequence>